<sequence>SGWGSFQVEPGEPTQRAVRWALEAGYRHVDTAKLYENEEDVGTAIRASGLPRDEVFVTTKLWHTDHGFDAARAAFRSSLGRLRLGYVDLYLIHWPTAPSPEARAESWRALERLKAEGQCRAVGVSNYTVRHLEELRAASDLVPAVDQVEMHPFVYDPELVDYCARHGIRIEAYSPLTRGRQLDHPLFAQIAAAHGRSPAQVLLRWGLQHGWVVLPRSVHEARIRENVRLFDFALTDGEMRALDGLRGGARVTQIDPRSIP</sequence>
<accession>T1D521</accession>
<evidence type="ECO:0000259" key="4">
    <source>
        <dbReference type="Pfam" id="PF00248"/>
    </source>
</evidence>
<dbReference type="SUPFAM" id="SSF51430">
    <property type="entry name" value="NAD(P)-linked oxidoreductase"/>
    <property type="match status" value="1"/>
</dbReference>
<dbReference type="PANTHER" id="PTHR43827">
    <property type="entry name" value="2,5-DIKETO-D-GLUCONIC ACID REDUCTASE"/>
    <property type="match status" value="1"/>
</dbReference>
<reference evidence="5" key="1">
    <citation type="submission" date="2013-08" db="EMBL/GenBank/DDBJ databases">
        <authorList>
            <person name="Mendez C."/>
            <person name="Richter M."/>
            <person name="Ferrer M."/>
            <person name="Sanchez J."/>
        </authorList>
    </citation>
    <scope>NUCLEOTIDE SEQUENCE</scope>
</reference>
<evidence type="ECO:0000256" key="2">
    <source>
        <dbReference type="ARBA" id="ARBA00022857"/>
    </source>
</evidence>
<dbReference type="GO" id="GO:0016616">
    <property type="term" value="F:oxidoreductase activity, acting on the CH-OH group of donors, NAD or NADP as acceptor"/>
    <property type="evidence" value="ECO:0007669"/>
    <property type="project" value="UniProtKB-ARBA"/>
</dbReference>
<reference evidence="5" key="2">
    <citation type="journal article" date="2014" name="ISME J.">
        <title>Microbial stratification in low pH oxic and suboxic macroscopic growths along an acid mine drainage.</title>
        <authorList>
            <person name="Mendez-Garcia C."/>
            <person name="Mesa V."/>
            <person name="Sprenger R.R."/>
            <person name="Richter M."/>
            <person name="Diez M.S."/>
            <person name="Solano J."/>
            <person name="Bargiela R."/>
            <person name="Golyshina O.V."/>
            <person name="Manteca A."/>
            <person name="Ramos J.L."/>
            <person name="Gallego J.R."/>
            <person name="Llorente I."/>
            <person name="Martins Dos Santos V.A."/>
            <person name="Jensen O.N."/>
            <person name="Pelaez A.I."/>
            <person name="Sanchez J."/>
            <person name="Ferrer M."/>
        </authorList>
    </citation>
    <scope>NUCLEOTIDE SEQUENCE</scope>
</reference>
<dbReference type="Gene3D" id="3.20.20.100">
    <property type="entry name" value="NADP-dependent oxidoreductase domain"/>
    <property type="match status" value="1"/>
</dbReference>
<feature type="domain" description="NADP-dependent oxidoreductase" evidence="4">
    <location>
        <begin position="14"/>
        <end position="245"/>
    </location>
</feature>
<keyword evidence="2" id="KW-0521">NADP</keyword>
<dbReference type="PIRSF" id="PIRSF000097">
    <property type="entry name" value="AKR"/>
    <property type="match status" value="1"/>
</dbReference>
<dbReference type="FunFam" id="3.20.20.100:FF:000015">
    <property type="entry name" value="Oxidoreductase, aldo/keto reductase family"/>
    <property type="match status" value="1"/>
</dbReference>
<dbReference type="CDD" id="cd19071">
    <property type="entry name" value="AKR_AKR1-5-like"/>
    <property type="match status" value="1"/>
</dbReference>
<dbReference type="PROSITE" id="PS00062">
    <property type="entry name" value="ALDOKETO_REDUCTASE_2"/>
    <property type="match status" value="1"/>
</dbReference>
<dbReference type="PANTHER" id="PTHR43827:SF3">
    <property type="entry name" value="NADP-DEPENDENT OXIDOREDUCTASE DOMAIN-CONTAINING PROTEIN"/>
    <property type="match status" value="1"/>
</dbReference>
<feature type="non-terminal residue" evidence="5">
    <location>
        <position position="1"/>
    </location>
</feature>
<name>T1D521_9ZZZZ</name>
<dbReference type="InterPro" id="IPR023210">
    <property type="entry name" value="NADP_OxRdtase_dom"/>
</dbReference>
<dbReference type="InterPro" id="IPR018170">
    <property type="entry name" value="Aldo/ket_reductase_CS"/>
</dbReference>
<organism evidence="5">
    <name type="scientific">mine drainage metagenome</name>
    <dbReference type="NCBI Taxonomy" id="410659"/>
    <lineage>
        <taxon>unclassified sequences</taxon>
        <taxon>metagenomes</taxon>
        <taxon>ecological metagenomes</taxon>
    </lineage>
</organism>
<dbReference type="PRINTS" id="PR00069">
    <property type="entry name" value="ALDKETRDTASE"/>
</dbReference>
<comment type="similarity">
    <text evidence="1">Belongs to the aldo/keto reductase family.</text>
</comment>
<protein>
    <submittedName>
        <fullName evidence="5">Prostaglandin f2-alpha synthase</fullName>
    </submittedName>
</protein>
<dbReference type="AlphaFoldDB" id="T1D521"/>
<proteinExistence type="inferred from homology"/>
<dbReference type="PROSITE" id="PS00798">
    <property type="entry name" value="ALDOKETO_REDUCTASE_1"/>
    <property type="match status" value="1"/>
</dbReference>
<keyword evidence="3" id="KW-0560">Oxidoreductase</keyword>
<gene>
    <name evidence="5" type="ORF">B1B_01590</name>
</gene>
<evidence type="ECO:0000313" key="5">
    <source>
        <dbReference type="EMBL" id="EQD76579.1"/>
    </source>
</evidence>
<evidence type="ECO:0000256" key="1">
    <source>
        <dbReference type="ARBA" id="ARBA00007905"/>
    </source>
</evidence>
<dbReference type="Pfam" id="PF00248">
    <property type="entry name" value="Aldo_ket_red"/>
    <property type="match status" value="1"/>
</dbReference>
<comment type="caution">
    <text evidence="5">The sequence shown here is derived from an EMBL/GenBank/DDBJ whole genome shotgun (WGS) entry which is preliminary data.</text>
</comment>
<dbReference type="EMBL" id="AUZY01001024">
    <property type="protein sequence ID" value="EQD76579.1"/>
    <property type="molecule type" value="Genomic_DNA"/>
</dbReference>
<evidence type="ECO:0000256" key="3">
    <source>
        <dbReference type="ARBA" id="ARBA00023002"/>
    </source>
</evidence>
<dbReference type="InterPro" id="IPR020471">
    <property type="entry name" value="AKR"/>
</dbReference>
<dbReference type="InterPro" id="IPR036812">
    <property type="entry name" value="NAD(P)_OxRdtase_dom_sf"/>
</dbReference>